<dbReference type="Pfam" id="PF00407">
    <property type="entry name" value="Bet_v_1"/>
    <property type="match status" value="1"/>
</dbReference>
<dbReference type="GO" id="GO:0038023">
    <property type="term" value="F:signaling receptor activity"/>
    <property type="evidence" value="ECO:0007669"/>
    <property type="project" value="InterPro"/>
</dbReference>
<dbReference type="InterPro" id="IPR050279">
    <property type="entry name" value="Plant_def-hormone_signal"/>
</dbReference>
<dbReference type="PANTHER" id="PTHR31213:SF55">
    <property type="entry name" value="STRESS-INDUCED PROTEIN SAM22"/>
    <property type="match status" value="1"/>
</dbReference>
<evidence type="ECO:0000256" key="3">
    <source>
        <dbReference type="ARBA" id="ARBA00023265"/>
    </source>
</evidence>
<accession>A0AAV0S2G6</accession>
<dbReference type="PRINTS" id="PR00634">
    <property type="entry name" value="BETALLERGEN"/>
</dbReference>
<dbReference type="AlphaFoldDB" id="A0AAV0S2G6"/>
<dbReference type="GO" id="GO:0005634">
    <property type="term" value="C:nucleus"/>
    <property type="evidence" value="ECO:0007669"/>
    <property type="project" value="TreeGrafter"/>
</dbReference>
<evidence type="ECO:0000313" key="5">
    <source>
        <dbReference type="EMBL" id="CAI0626695.1"/>
    </source>
</evidence>
<dbReference type="Proteomes" id="UP001154282">
    <property type="component" value="Unassembled WGS sequence"/>
</dbReference>
<dbReference type="GO" id="GO:0005737">
    <property type="term" value="C:cytoplasm"/>
    <property type="evidence" value="ECO:0007669"/>
    <property type="project" value="TreeGrafter"/>
</dbReference>
<gene>
    <name evidence="5" type="ORF">LITE_LOCUS50964</name>
</gene>
<dbReference type="GO" id="GO:0004864">
    <property type="term" value="F:protein phosphatase inhibitor activity"/>
    <property type="evidence" value="ECO:0007669"/>
    <property type="project" value="InterPro"/>
</dbReference>
<dbReference type="GO" id="GO:0009738">
    <property type="term" value="P:abscisic acid-activated signaling pathway"/>
    <property type="evidence" value="ECO:0007669"/>
    <property type="project" value="InterPro"/>
</dbReference>
<organism evidence="5 6">
    <name type="scientific">Linum tenue</name>
    <dbReference type="NCBI Taxonomy" id="586396"/>
    <lineage>
        <taxon>Eukaryota</taxon>
        <taxon>Viridiplantae</taxon>
        <taxon>Streptophyta</taxon>
        <taxon>Embryophyta</taxon>
        <taxon>Tracheophyta</taxon>
        <taxon>Spermatophyta</taxon>
        <taxon>Magnoliopsida</taxon>
        <taxon>eudicotyledons</taxon>
        <taxon>Gunneridae</taxon>
        <taxon>Pentapetalae</taxon>
        <taxon>rosids</taxon>
        <taxon>fabids</taxon>
        <taxon>Malpighiales</taxon>
        <taxon>Linaceae</taxon>
        <taxon>Linum</taxon>
    </lineage>
</organism>
<keyword evidence="3" id="KW-0568">Pathogenesis-related protein</keyword>
<evidence type="ECO:0000313" key="6">
    <source>
        <dbReference type="Proteomes" id="UP001154282"/>
    </source>
</evidence>
<dbReference type="GO" id="GO:0006952">
    <property type="term" value="P:defense response"/>
    <property type="evidence" value="ECO:0007669"/>
    <property type="project" value="UniProtKB-KW"/>
</dbReference>
<protein>
    <recommendedName>
        <fullName evidence="4">Bet v I/Major latex protein domain-containing protein</fullName>
    </recommendedName>
</protein>
<dbReference type="CDD" id="cd07816">
    <property type="entry name" value="Bet_v1-like"/>
    <property type="match status" value="1"/>
</dbReference>
<dbReference type="EMBL" id="CAMGYJ010000011">
    <property type="protein sequence ID" value="CAI0626695.1"/>
    <property type="molecule type" value="Genomic_DNA"/>
</dbReference>
<dbReference type="InterPro" id="IPR024949">
    <property type="entry name" value="Bet_v_I_allergen"/>
</dbReference>
<dbReference type="GO" id="GO:0010427">
    <property type="term" value="F:abscisic acid binding"/>
    <property type="evidence" value="ECO:0007669"/>
    <property type="project" value="InterPro"/>
</dbReference>
<evidence type="ECO:0000259" key="4">
    <source>
        <dbReference type="Pfam" id="PF00407"/>
    </source>
</evidence>
<evidence type="ECO:0000256" key="2">
    <source>
        <dbReference type="ARBA" id="ARBA00022821"/>
    </source>
</evidence>
<comment type="caution">
    <text evidence="5">The sequence shown here is derived from an EMBL/GenBank/DDBJ whole genome shotgun (WGS) entry which is preliminary data.</text>
</comment>
<dbReference type="SUPFAM" id="SSF55961">
    <property type="entry name" value="Bet v1-like"/>
    <property type="match status" value="1"/>
</dbReference>
<feature type="domain" description="Bet v I/Major latex protein" evidence="4">
    <location>
        <begin position="3"/>
        <end position="159"/>
    </location>
</feature>
<name>A0AAV0S2G6_9ROSI</name>
<reference evidence="5" key="1">
    <citation type="submission" date="2022-08" db="EMBL/GenBank/DDBJ databases">
        <authorList>
            <person name="Gutierrez-Valencia J."/>
        </authorList>
    </citation>
    <scope>NUCLEOTIDE SEQUENCE</scope>
</reference>
<dbReference type="InterPro" id="IPR000916">
    <property type="entry name" value="Bet_v_I/MLP"/>
</dbReference>
<dbReference type="PANTHER" id="PTHR31213">
    <property type="entry name" value="OS08G0374000 PROTEIN-RELATED"/>
    <property type="match status" value="1"/>
</dbReference>
<keyword evidence="2" id="KW-0611">Plant defense</keyword>
<proteinExistence type="inferred from homology"/>
<sequence length="163" mass="17601">MAIFSFEAEVTTSIPPAKMFKAFVVDGEKIAAQIFPEAIKSVASEGDGGPGTIKQVHFNEGKKRGQLKFMKEVVDEVKLIYGYTVIGGDTLVAGVEKISYRMTMEESAVGGGGTSCKRTTKFFTSEDGGIGEDEIKAAYEGMRQQFSAVFEGFESYLLAHPSS</sequence>
<comment type="similarity">
    <text evidence="1">Belongs to the BetVI family.</text>
</comment>
<dbReference type="FunFam" id="3.30.530.20:FF:000007">
    <property type="entry name" value="Major pollen allergen Bet v 1-A"/>
    <property type="match status" value="1"/>
</dbReference>
<evidence type="ECO:0000256" key="1">
    <source>
        <dbReference type="ARBA" id="ARBA00009744"/>
    </source>
</evidence>
<dbReference type="InterPro" id="IPR023393">
    <property type="entry name" value="START-like_dom_sf"/>
</dbReference>
<dbReference type="Gene3D" id="3.30.530.20">
    <property type="match status" value="1"/>
</dbReference>
<keyword evidence="6" id="KW-1185">Reference proteome</keyword>